<reference evidence="1 2" key="1">
    <citation type="submission" date="2018-05" db="EMBL/GenBank/DDBJ databases">
        <title>Complete genome sequence of the Type Strain of Streptomyces spongiicola HNM0071, the producer of staurosporine.</title>
        <authorList>
            <person name="Zhou S."/>
            <person name="Huang X."/>
        </authorList>
    </citation>
    <scope>NUCLEOTIDE SEQUENCE [LARGE SCALE GENOMIC DNA]</scope>
    <source>
        <strain evidence="1 2">HNM0071</strain>
    </source>
</reference>
<sequence length="103" mass="11344">MFVQVRVLSGRSDRWDTSREAPTGLGRTVQQVQLLALFDLDNTLSDRQGASEEWARAFSASRRLASDAERLTGGALRERAYPADFERLRASLSLGEAASCPIS</sequence>
<dbReference type="EMBL" id="CP029254">
    <property type="protein sequence ID" value="AWK10758.1"/>
    <property type="molecule type" value="Genomic_DNA"/>
</dbReference>
<keyword evidence="2" id="KW-1185">Reference proteome</keyword>
<organism evidence="1 2">
    <name type="scientific">Streptomyces spongiicola</name>
    <dbReference type="NCBI Taxonomy" id="1690221"/>
    <lineage>
        <taxon>Bacteria</taxon>
        <taxon>Bacillati</taxon>
        <taxon>Actinomycetota</taxon>
        <taxon>Actinomycetes</taxon>
        <taxon>Kitasatosporales</taxon>
        <taxon>Streptomycetaceae</taxon>
        <taxon>Streptomyces</taxon>
    </lineage>
</organism>
<gene>
    <name evidence="1" type="ORF">DDQ41_19720</name>
</gene>
<name>A0ABN5KKM3_9ACTN</name>
<accession>A0ABN5KKM3</accession>
<protein>
    <recommendedName>
        <fullName evidence="3">Hydrolase</fullName>
    </recommendedName>
</protein>
<evidence type="ECO:0000313" key="2">
    <source>
        <dbReference type="Proteomes" id="UP000245051"/>
    </source>
</evidence>
<evidence type="ECO:0000313" key="1">
    <source>
        <dbReference type="EMBL" id="AWK10758.1"/>
    </source>
</evidence>
<evidence type="ECO:0008006" key="3">
    <source>
        <dbReference type="Google" id="ProtNLM"/>
    </source>
</evidence>
<proteinExistence type="predicted"/>
<dbReference type="Proteomes" id="UP000245051">
    <property type="component" value="Chromosome"/>
</dbReference>